<gene>
    <name evidence="1" type="ORF">Atai01_61990</name>
</gene>
<name>A0A9W6R8W1_9PSEU</name>
<protein>
    <submittedName>
        <fullName evidence="1">Uncharacterized protein</fullName>
    </submittedName>
</protein>
<accession>A0A9W6R8W1</accession>
<dbReference type="RefSeq" id="WP_285489084.1">
    <property type="nucleotide sequence ID" value="NZ_BSTI01000017.1"/>
</dbReference>
<evidence type="ECO:0000313" key="2">
    <source>
        <dbReference type="Proteomes" id="UP001165136"/>
    </source>
</evidence>
<comment type="caution">
    <text evidence="1">The sequence shown here is derived from an EMBL/GenBank/DDBJ whole genome shotgun (WGS) entry which is preliminary data.</text>
</comment>
<keyword evidence="2" id="KW-1185">Reference proteome</keyword>
<reference evidence="1" key="1">
    <citation type="submission" date="2023-03" db="EMBL/GenBank/DDBJ databases">
        <title>Amycolatopsis taiwanensis NBRC 103393.</title>
        <authorList>
            <person name="Ichikawa N."/>
            <person name="Sato H."/>
            <person name="Tonouchi N."/>
        </authorList>
    </citation>
    <scope>NUCLEOTIDE SEQUENCE</scope>
    <source>
        <strain evidence="1">NBRC 103393</strain>
    </source>
</reference>
<proteinExistence type="predicted"/>
<organism evidence="1 2">
    <name type="scientific">Amycolatopsis taiwanensis</name>
    <dbReference type="NCBI Taxonomy" id="342230"/>
    <lineage>
        <taxon>Bacteria</taxon>
        <taxon>Bacillati</taxon>
        <taxon>Actinomycetota</taxon>
        <taxon>Actinomycetes</taxon>
        <taxon>Pseudonocardiales</taxon>
        <taxon>Pseudonocardiaceae</taxon>
        <taxon>Amycolatopsis</taxon>
    </lineage>
</organism>
<dbReference type="Proteomes" id="UP001165136">
    <property type="component" value="Unassembled WGS sequence"/>
</dbReference>
<sequence length="130" mass="14052">MARSAPALDEDIDYLPLKDEDKAKLRGKTFFFVRTKMVNLDGVNFADILPPTLTATTRSGGWPGALLGGARVDVTGCDSVSAAPKDFSAAGAVFEQCQLYFGVSSDPIASLAYTEQPYERAASRALTWRR</sequence>
<dbReference type="AlphaFoldDB" id="A0A9W6R8W1"/>
<dbReference type="EMBL" id="BSTI01000017">
    <property type="protein sequence ID" value="GLY69580.1"/>
    <property type="molecule type" value="Genomic_DNA"/>
</dbReference>
<evidence type="ECO:0000313" key="1">
    <source>
        <dbReference type="EMBL" id="GLY69580.1"/>
    </source>
</evidence>